<evidence type="ECO:0000259" key="1">
    <source>
        <dbReference type="SMART" id="SM00530"/>
    </source>
</evidence>
<dbReference type="Proteomes" id="UP000295781">
    <property type="component" value="Chromosome"/>
</dbReference>
<feature type="domain" description="HTH cro/C1-type" evidence="1">
    <location>
        <begin position="45"/>
        <end position="98"/>
    </location>
</feature>
<evidence type="ECO:0000313" key="3">
    <source>
        <dbReference type="Proteomes" id="UP000295781"/>
    </source>
</evidence>
<dbReference type="Pfam" id="PF14394">
    <property type="entry name" value="DUF4423"/>
    <property type="match status" value="1"/>
</dbReference>
<dbReference type="InterPro" id="IPR001387">
    <property type="entry name" value="Cro/C1-type_HTH"/>
</dbReference>
<dbReference type="SMART" id="SM00530">
    <property type="entry name" value="HTH_XRE"/>
    <property type="match status" value="2"/>
</dbReference>
<dbReference type="AlphaFoldDB" id="A0A4P2Q5Q8"/>
<gene>
    <name evidence="2" type="ORF">SOCEGT47_050990</name>
</gene>
<sequence length="356" mass="39664">MTSCGQPCVCPRGHASSGSHIPYRNKTLGCAILRYVDHESLAKELIRALRGRRSQVAFSRRLGFRTNVVYTWESGRRWPTAATFLVAARRAGVDVAGALGRFFPSPPAWLAHTDPASPAGVTAFLAETRAMSPIVDVARRAGRSRYAVARWLSGAAEPRLPDFLRLVEACSLRLLDFVALFADPAALPATSAAWRTLEAQRRAVYEEPLLPAILLALEMPAYRALPRHEPGWIARRLGFPVEDEARCLHRLAEAGQIRRRRGRWIVTPIRTVDTRPDPDAEHRLKCFWAGVGLERLTRRAEGRFSFNVFTISAADLARLSELHVSYFQSMRAVIAESRPPERVVVVNLQLFPLDGG</sequence>
<reference evidence="2 3" key="1">
    <citation type="submission" date="2015-09" db="EMBL/GenBank/DDBJ databases">
        <title>Sorangium comparison.</title>
        <authorList>
            <person name="Zaburannyi N."/>
            <person name="Bunk B."/>
            <person name="Overmann J."/>
            <person name="Mueller R."/>
        </authorList>
    </citation>
    <scope>NUCLEOTIDE SEQUENCE [LARGE SCALE GENOMIC DNA]</scope>
    <source>
        <strain evidence="2 3">So ceGT47</strain>
    </source>
</reference>
<dbReference type="InterPro" id="IPR010982">
    <property type="entry name" value="Lambda_DNA-bd_dom_sf"/>
</dbReference>
<evidence type="ECO:0000313" key="2">
    <source>
        <dbReference type="EMBL" id="AUX24561.1"/>
    </source>
</evidence>
<dbReference type="EMBL" id="CP012670">
    <property type="protein sequence ID" value="AUX24561.1"/>
    <property type="molecule type" value="Genomic_DNA"/>
</dbReference>
<dbReference type="SUPFAM" id="SSF47413">
    <property type="entry name" value="lambda repressor-like DNA-binding domains"/>
    <property type="match status" value="1"/>
</dbReference>
<dbReference type="CDD" id="cd00093">
    <property type="entry name" value="HTH_XRE"/>
    <property type="match status" value="1"/>
</dbReference>
<accession>A0A4P2Q5Q8</accession>
<protein>
    <recommendedName>
        <fullName evidence="1">HTH cro/C1-type domain-containing protein</fullName>
    </recommendedName>
</protein>
<feature type="domain" description="HTH cro/C1-type" evidence="1">
    <location>
        <begin position="124"/>
        <end position="177"/>
    </location>
</feature>
<name>A0A4P2Q5Q8_SORCE</name>
<dbReference type="InterPro" id="IPR025537">
    <property type="entry name" value="DUF4423"/>
</dbReference>
<dbReference type="GO" id="GO:0003677">
    <property type="term" value="F:DNA binding"/>
    <property type="evidence" value="ECO:0007669"/>
    <property type="project" value="InterPro"/>
</dbReference>
<organism evidence="2 3">
    <name type="scientific">Sorangium cellulosum</name>
    <name type="common">Polyangium cellulosum</name>
    <dbReference type="NCBI Taxonomy" id="56"/>
    <lineage>
        <taxon>Bacteria</taxon>
        <taxon>Pseudomonadati</taxon>
        <taxon>Myxococcota</taxon>
        <taxon>Polyangia</taxon>
        <taxon>Polyangiales</taxon>
        <taxon>Polyangiaceae</taxon>
        <taxon>Sorangium</taxon>
    </lineage>
</organism>
<proteinExistence type="predicted"/>